<comment type="caution">
    <text evidence="1">The sequence shown here is derived from an EMBL/GenBank/DDBJ whole genome shotgun (WGS) entry which is preliminary data.</text>
</comment>
<accession>A0A4Y2FQB1</accession>
<name>A0A4Y2FQB1_ARAVE</name>
<dbReference type="Proteomes" id="UP000499080">
    <property type="component" value="Unassembled WGS sequence"/>
</dbReference>
<evidence type="ECO:0000313" key="1">
    <source>
        <dbReference type="EMBL" id="GBM41854.1"/>
    </source>
</evidence>
<sequence>MEERRMDIVWLLGEHQFYYKCQQTKLICFFYASPTNNSCSFPLTRNVVFIQHCPSSITTPSFGTDLNTKFQCPTQTSWKKGACVRPAYSFQPYSPRYPYPLRPLTLIPAWGFQIKSERPAPYSISSAKFKFPYFPVHFRLFSRFSCFRDQSLTQPEK</sequence>
<proteinExistence type="predicted"/>
<dbReference type="AlphaFoldDB" id="A0A4Y2FQB1"/>
<gene>
    <name evidence="1" type="ORF">AVEN_8526_1</name>
</gene>
<keyword evidence="2" id="KW-1185">Reference proteome</keyword>
<dbReference type="EMBL" id="BGPR01000976">
    <property type="protein sequence ID" value="GBM41854.1"/>
    <property type="molecule type" value="Genomic_DNA"/>
</dbReference>
<protein>
    <submittedName>
        <fullName evidence="1">Uncharacterized protein</fullName>
    </submittedName>
</protein>
<organism evidence="1 2">
    <name type="scientific">Araneus ventricosus</name>
    <name type="common">Orbweaver spider</name>
    <name type="synonym">Epeira ventricosa</name>
    <dbReference type="NCBI Taxonomy" id="182803"/>
    <lineage>
        <taxon>Eukaryota</taxon>
        <taxon>Metazoa</taxon>
        <taxon>Ecdysozoa</taxon>
        <taxon>Arthropoda</taxon>
        <taxon>Chelicerata</taxon>
        <taxon>Arachnida</taxon>
        <taxon>Araneae</taxon>
        <taxon>Araneomorphae</taxon>
        <taxon>Entelegynae</taxon>
        <taxon>Araneoidea</taxon>
        <taxon>Araneidae</taxon>
        <taxon>Araneus</taxon>
    </lineage>
</organism>
<evidence type="ECO:0000313" key="2">
    <source>
        <dbReference type="Proteomes" id="UP000499080"/>
    </source>
</evidence>
<reference evidence="1 2" key="1">
    <citation type="journal article" date="2019" name="Sci. Rep.">
        <title>Orb-weaving spider Araneus ventricosus genome elucidates the spidroin gene catalogue.</title>
        <authorList>
            <person name="Kono N."/>
            <person name="Nakamura H."/>
            <person name="Ohtoshi R."/>
            <person name="Moran D.A.P."/>
            <person name="Shinohara A."/>
            <person name="Yoshida Y."/>
            <person name="Fujiwara M."/>
            <person name="Mori M."/>
            <person name="Tomita M."/>
            <person name="Arakawa K."/>
        </authorList>
    </citation>
    <scope>NUCLEOTIDE SEQUENCE [LARGE SCALE GENOMIC DNA]</scope>
</reference>